<reference evidence="2" key="1">
    <citation type="submission" date="2025-08" db="UniProtKB">
        <authorList>
            <consortium name="RefSeq"/>
        </authorList>
    </citation>
    <scope>IDENTIFICATION</scope>
    <source>
        <tissue evidence="2">Whole sample</tissue>
    </source>
</reference>
<organism evidence="1 2">
    <name type="scientific">Crassostrea virginica</name>
    <name type="common">Eastern oyster</name>
    <dbReference type="NCBI Taxonomy" id="6565"/>
    <lineage>
        <taxon>Eukaryota</taxon>
        <taxon>Metazoa</taxon>
        <taxon>Spiralia</taxon>
        <taxon>Lophotrochozoa</taxon>
        <taxon>Mollusca</taxon>
        <taxon>Bivalvia</taxon>
        <taxon>Autobranchia</taxon>
        <taxon>Pteriomorphia</taxon>
        <taxon>Ostreida</taxon>
        <taxon>Ostreoidea</taxon>
        <taxon>Ostreidae</taxon>
        <taxon>Crassostrea</taxon>
    </lineage>
</organism>
<dbReference type="OrthoDB" id="10591864at2759"/>
<name>A0A8B8ELW3_CRAVI</name>
<evidence type="ECO:0000313" key="2">
    <source>
        <dbReference type="RefSeq" id="XP_022340889.1"/>
    </source>
</evidence>
<dbReference type="Proteomes" id="UP000694844">
    <property type="component" value="Chromosome 5"/>
</dbReference>
<evidence type="ECO:0000313" key="1">
    <source>
        <dbReference type="Proteomes" id="UP000694844"/>
    </source>
</evidence>
<dbReference type="GeneID" id="111135264"/>
<accession>A0A8B8ELW3</accession>
<proteinExistence type="predicted"/>
<dbReference type="KEGG" id="cvn:111135264"/>
<sequence length="284" mass="33352">MMIFFLERTQYSYIEFLHVVEQLISFRTPSTQCQIIMLQKCTATILQRYAFTLHDMCTYISGGNKQMHIAVKMSCYMLKLAAKFGFVSDLLYIAMYFYKAFRHREALTVIEMTKARLTQPGLMYWDHVDPEKYTEAVGGRSWSYKLKHAVARNIKLYNHICYINELLPEQQSSTLNHELLLLIPPFILLHLLEFLCCRHVDPMKAQAALDDLQVLVHHDQGVLVPVLFRDISWEILGICQQMTGNHEAALYSYTQSLRQFPFHKIHTATTHRIQELQERQLHTY</sequence>
<dbReference type="AlphaFoldDB" id="A0A8B8ELW3"/>
<keyword evidence="1" id="KW-1185">Reference proteome</keyword>
<dbReference type="RefSeq" id="XP_022340889.1">
    <property type="nucleotide sequence ID" value="XM_022485181.1"/>
</dbReference>
<protein>
    <submittedName>
        <fullName evidence="2">Uncharacterized protein LOC111135264</fullName>
    </submittedName>
</protein>
<gene>
    <name evidence="2" type="primary">LOC111135264</name>
</gene>